<evidence type="ECO:0000313" key="1">
    <source>
        <dbReference type="EMBL" id="UOD29080.1"/>
    </source>
</evidence>
<dbReference type="Proteomes" id="UP000831532">
    <property type="component" value="Chromosome"/>
</dbReference>
<dbReference type="RefSeq" id="WP_243490274.1">
    <property type="nucleotide sequence ID" value="NZ_CP063361.1"/>
</dbReference>
<gene>
    <name evidence="1" type="ORF">INH39_27260</name>
</gene>
<sequence length="120" mass="12728">MTSKPYSFASGDIVFSGDLDALGAVLAASGMPNTVGAYAIRLDDFPTSFEIAWVGNVSPDAPYEVDCCGYGMPHEALAFWCARLAAILQANGIKYDFAHCNAEHEELGVYTAQSRANGAI</sequence>
<evidence type="ECO:0008006" key="3">
    <source>
        <dbReference type="Google" id="ProtNLM"/>
    </source>
</evidence>
<reference evidence="1 2" key="1">
    <citation type="submission" date="2020-10" db="EMBL/GenBank/DDBJ databases">
        <title>Genome analysis of Massilia species.</title>
        <authorList>
            <person name="Jung D.-H."/>
        </authorList>
    </citation>
    <scope>NUCLEOTIDE SEQUENCE [LARGE SCALE GENOMIC DNA]</scope>
    <source>
        <strain evidence="2">sipir</strain>
    </source>
</reference>
<protein>
    <recommendedName>
        <fullName evidence="3">Integron gene cassette protein</fullName>
    </recommendedName>
</protein>
<evidence type="ECO:0000313" key="2">
    <source>
        <dbReference type="Proteomes" id="UP000831532"/>
    </source>
</evidence>
<dbReference type="EMBL" id="CP063361">
    <property type="protein sequence ID" value="UOD29080.1"/>
    <property type="molecule type" value="Genomic_DNA"/>
</dbReference>
<proteinExistence type="predicted"/>
<keyword evidence="2" id="KW-1185">Reference proteome</keyword>
<organism evidence="1 2">
    <name type="scientific">Massilia violaceinigra</name>
    <dbReference type="NCBI Taxonomy" id="2045208"/>
    <lineage>
        <taxon>Bacteria</taxon>
        <taxon>Pseudomonadati</taxon>
        <taxon>Pseudomonadota</taxon>
        <taxon>Betaproteobacteria</taxon>
        <taxon>Burkholderiales</taxon>
        <taxon>Oxalobacteraceae</taxon>
        <taxon>Telluria group</taxon>
        <taxon>Massilia</taxon>
    </lineage>
</organism>
<name>A0ABY4A2U6_9BURK</name>
<accession>A0ABY4A2U6</accession>